<organism evidence="1 2">
    <name type="scientific">Massilia cellulosiltytica</name>
    <dbReference type="NCBI Taxonomy" id="2683234"/>
    <lineage>
        <taxon>Bacteria</taxon>
        <taxon>Pseudomonadati</taxon>
        <taxon>Pseudomonadota</taxon>
        <taxon>Betaproteobacteria</taxon>
        <taxon>Burkholderiales</taxon>
        <taxon>Oxalobacteraceae</taxon>
        <taxon>Telluria group</taxon>
        <taxon>Massilia</taxon>
    </lineage>
</organism>
<proteinExistence type="predicted"/>
<sequence>MDSADAALVERAWKALLPRHRDLLRWYYIRNATPEFICRRMGFKVRPTSVFEIELARSEEEIARVLAELVSRETGPGGHRHAI</sequence>
<comment type="caution">
    <text evidence="1">The sequence shown here is derived from an EMBL/GenBank/DDBJ whole genome shotgun (WGS) entry which is preliminary data.</text>
</comment>
<evidence type="ECO:0000313" key="2">
    <source>
        <dbReference type="Proteomes" id="UP000443353"/>
    </source>
</evidence>
<dbReference type="AlphaFoldDB" id="A0A7X3KAY0"/>
<name>A0A7X3KAY0_9BURK</name>
<accession>A0A7X3KAY0</accession>
<dbReference type="Proteomes" id="UP000443353">
    <property type="component" value="Unassembled WGS sequence"/>
</dbReference>
<protein>
    <submittedName>
        <fullName evidence="1">Uncharacterized protein</fullName>
    </submittedName>
</protein>
<evidence type="ECO:0000313" key="1">
    <source>
        <dbReference type="EMBL" id="MVW64518.1"/>
    </source>
</evidence>
<keyword evidence="2" id="KW-1185">Reference proteome</keyword>
<gene>
    <name evidence="1" type="ORF">GPY61_31860</name>
</gene>
<reference evidence="1 2" key="1">
    <citation type="submission" date="2019-12" db="EMBL/GenBank/DDBJ databases">
        <authorList>
            <person name="Li C."/>
            <person name="Zhao J."/>
        </authorList>
    </citation>
    <scope>NUCLEOTIDE SEQUENCE [LARGE SCALE GENOMIC DNA]</scope>
    <source>
        <strain evidence="1 2">NEAU-DD11</strain>
    </source>
</reference>
<dbReference type="EMBL" id="WSES01000019">
    <property type="protein sequence ID" value="MVW64518.1"/>
    <property type="molecule type" value="Genomic_DNA"/>
</dbReference>